<comment type="caution">
    <text evidence="12">The sequence shown here is derived from an EMBL/GenBank/DDBJ whole genome shotgun (WGS) entry which is preliminary data.</text>
</comment>
<dbReference type="GO" id="GO:0070726">
    <property type="term" value="P:cell wall assembly"/>
    <property type="evidence" value="ECO:0007669"/>
    <property type="project" value="UniProtKB-UniRule"/>
</dbReference>
<comment type="subcellular location">
    <subcellularLocation>
        <location evidence="9">Cell membrane</location>
        <topology evidence="9">Single-pass type II membrane protein</topology>
    </subcellularLocation>
</comment>
<feature type="topological domain" description="Extracellular" evidence="9">
    <location>
        <begin position="36"/>
        <end position="312"/>
    </location>
</feature>
<evidence type="ECO:0000256" key="1">
    <source>
        <dbReference type="ARBA" id="ARBA00006068"/>
    </source>
</evidence>
<feature type="transmembrane region" description="Helical" evidence="10">
    <location>
        <begin position="15"/>
        <end position="38"/>
    </location>
</feature>
<evidence type="ECO:0000256" key="5">
    <source>
        <dbReference type="ARBA" id="ARBA00022968"/>
    </source>
</evidence>
<keyword evidence="8 9" id="KW-0961">Cell wall biogenesis/degradation</keyword>
<dbReference type="InterPro" id="IPR023734">
    <property type="entry name" value="TagU"/>
</dbReference>
<keyword evidence="4 9" id="KW-0812">Transmembrane</keyword>
<protein>
    <recommendedName>
        <fullName evidence="9">Polyisoprenyl-teichoic acid--peptidoglycan teichoic acid transferase TagU</fullName>
        <ecNumber evidence="9">2.7.8.-</ecNumber>
    </recommendedName>
</protein>
<evidence type="ECO:0000313" key="12">
    <source>
        <dbReference type="EMBL" id="NEY72403.1"/>
    </source>
</evidence>
<comment type="similarity">
    <text evidence="1 9">Belongs to the LytR/CpsA/Psr (LCP) family.</text>
</comment>
<evidence type="ECO:0000256" key="3">
    <source>
        <dbReference type="ARBA" id="ARBA00022679"/>
    </source>
</evidence>
<dbReference type="HAMAP" id="MF_01140">
    <property type="entry name" value="TagU_transferase"/>
    <property type="match status" value="1"/>
</dbReference>
<gene>
    <name evidence="9" type="primary">tagU</name>
    <name evidence="12" type="ORF">G4D63_11765</name>
</gene>
<keyword evidence="6 9" id="KW-1133">Transmembrane helix</keyword>
<dbReference type="Pfam" id="PF03816">
    <property type="entry name" value="LytR_cpsA_psr"/>
    <property type="match status" value="1"/>
</dbReference>
<dbReference type="InterPro" id="IPR050922">
    <property type="entry name" value="LytR/CpsA/Psr_CW_biosynth"/>
</dbReference>
<keyword evidence="13" id="KW-1185">Reference proteome</keyword>
<evidence type="ECO:0000256" key="4">
    <source>
        <dbReference type="ARBA" id="ARBA00022692"/>
    </source>
</evidence>
<evidence type="ECO:0000256" key="6">
    <source>
        <dbReference type="ARBA" id="ARBA00022989"/>
    </source>
</evidence>
<dbReference type="NCBIfam" id="NF006897">
    <property type="entry name" value="PRK09379.1"/>
    <property type="match status" value="1"/>
</dbReference>
<dbReference type="Gene3D" id="3.40.630.190">
    <property type="entry name" value="LCP protein"/>
    <property type="match status" value="1"/>
</dbReference>
<keyword evidence="3 9" id="KW-0808">Transferase</keyword>
<dbReference type="GO" id="GO:0005886">
    <property type="term" value="C:plasma membrane"/>
    <property type="evidence" value="ECO:0007669"/>
    <property type="project" value="UniProtKB-SubCell"/>
</dbReference>
<dbReference type="Proteomes" id="UP000481043">
    <property type="component" value="Unassembled WGS sequence"/>
</dbReference>
<sequence length="312" mass="35283">MREQLNSKNRKKRKWLWITLSILGVLLIGISAYVYSIYSSVEQAASQMYEQPTREVSEKRIEKVEYTEKDPISILIMGVDERTGDIGRSDTMIVITVNPTTQSMKMVSIPRDTRTEMVGKGTQDKINHAYAFGGTDMAVATVENFLDIPIDHYIKVNMESFQEIVDAVGGVTVTNPFSFTEAGYTFQEGEITLNGAQALAYSRMRYKDPRGDFGRQDRQKQIILGIIQKGASFSSINKFDDVLTILGGNVKTDLSFDQMVDIQANYKEARHSLEQLQIKGSGEKINGIYYYTVPEDEQVKLSTTLREHLELK</sequence>
<evidence type="ECO:0000256" key="2">
    <source>
        <dbReference type="ARBA" id="ARBA00022475"/>
    </source>
</evidence>
<keyword evidence="2 9" id="KW-1003">Cell membrane</keyword>
<organism evidence="12 13">
    <name type="scientific">Bacillus mesophilus</name>
    <dbReference type="NCBI Taxonomy" id="1808955"/>
    <lineage>
        <taxon>Bacteria</taxon>
        <taxon>Bacillati</taxon>
        <taxon>Bacillota</taxon>
        <taxon>Bacilli</taxon>
        <taxon>Bacillales</taxon>
        <taxon>Bacillaceae</taxon>
        <taxon>Bacillus</taxon>
    </lineage>
</organism>
<evidence type="ECO:0000256" key="10">
    <source>
        <dbReference type="SAM" id="Phobius"/>
    </source>
</evidence>
<comment type="function">
    <text evidence="9">May catalyze the final step in cell wall teichoic acid biosynthesis, the transfer of the anionic cell wall polymers (APs) from their lipid-linked precursor to the cell wall peptidoglycan (PG).</text>
</comment>
<dbReference type="GO" id="GO:0016780">
    <property type="term" value="F:phosphotransferase activity, for other substituted phosphate groups"/>
    <property type="evidence" value="ECO:0007669"/>
    <property type="project" value="UniProtKB-UniRule"/>
</dbReference>
<dbReference type="AlphaFoldDB" id="A0A6M0Q808"/>
<keyword evidence="5 9" id="KW-0735">Signal-anchor</keyword>
<reference evidence="12 13" key="1">
    <citation type="submission" date="2020-02" db="EMBL/GenBank/DDBJ databases">
        <title>Bacillus aquiflavi sp. nov., isolated from yellow water of strong flavor Chinese baijiu in Yibin region of China.</title>
        <authorList>
            <person name="Xie J."/>
        </authorList>
    </citation>
    <scope>NUCLEOTIDE SEQUENCE [LARGE SCALE GENOMIC DNA]</scope>
    <source>
        <strain evidence="12 13">SA4</strain>
    </source>
</reference>
<evidence type="ECO:0000256" key="8">
    <source>
        <dbReference type="ARBA" id="ARBA00023316"/>
    </source>
</evidence>
<evidence type="ECO:0000256" key="9">
    <source>
        <dbReference type="HAMAP-Rule" id="MF_01140"/>
    </source>
</evidence>
<dbReference type="EC" id="2.7.8.-" evidence="9"/>
<dbReference type="InterPro" id="IPR004474">
    <property type="entry name" value="LytR_CpsA_psr"/>
</dbReference>
<proteinExistence type="inferred from homology"/>
<dbReference type="PANTHER" id="PTHR33392:SF6">
    <property type="entry name" value="POLYISOPRENYL-TEICHOIC ACID--PEPTIDOGLYCAN TEICHOIC ACID TRANSFERASE TAGU"/>
    <property type="match status" value="1"/>
</dbReference>
<dbReference type="RefSeq" id="WP_163179847.1">
    <property type="nucleotide sequence ID" value="NZ_JAAIWM010000003.1"/>
</dbReference>
<evidence type="ECO:0000256" key="7">
    <source>
        <dbReference type="ARBA" id="ARBA00023136"/>
    </source>
</evidence>
<feature type="topological domain" description="Cytoplasmic" evidence="9">
    <location>
        <begin position="1"/>
        <end position="14"/>
    </location>
</feature>
<evidence type="ECO:0000313" key="13">
    <source>
        <dbReference type="Proteomes" id="UP000481043"/>
    </source>
</evidence>
<dbReference type="NCBIfam" id="TIGR00350">
    <property type="entry name" value="lytR_cpsA_psr"/>
    <property type="match status" value="1"/>
</dbReference>
<keyword evidence="7 9" id="KW-0472">Membrane</keyword>
<name>A0A6M0Q808_9BACI</name>
<dbReference type="EMBL" id="JAAIWM010000003">
    <property type="protein sequence ID" value="NEY72403.1"/>
    <property type="molecule type" value="Genomic_DNA"/>
</dbReference>
<comment type="pathway">
    <text evidence="9">Cell wall biogenesis.</text>
</comment>
<accession>A0A6M0Q808</accession>
<dbReference type="PANTHER" id="PTHR33392">
    <property type="entry name" value="POLYISOPRENYL-TEICHOIC ACID--PEPTIDOGLYCAN TEICHOIC ACID TRANSFERASE TAGU"/>
    <property type="match status" value="1"/>
</dbReference>
<feature type="domain" description="Cell envelope-related transcriptional attenuator" evidence="11">
    <location>
        <begin position="88"/>
        <end position="230"/>
    </location>
</feature>
<evidence type="ECO:0000259" key="11">
    <source>
        <dbReference type="Pfam" id="PF03816"/>
    </source>
</evidence>